<dbReference type="PANTHER" id="PTHR13604">
    <property type="entry name" value="DC12-RELATED"/>
    <property type="match status" value="1"/>
</dbReference>
<accession>A0A7W8NFC4</accession>
<dbReference type="EC" id="3.4.-.-" evidence="8"/>
<dbReference type="EMBL" id="JACHFL010000016">
    <property type="protein sequence ID" value="MBB5365264.1"/>
    <property type="molecule type" value="Genomic_DNA"/>
</dbReference>
<dbReference type="GO" id="GO:0106300">
    <property type="term" value="P:protein-DNA covalent cross-linking repair"/>
    <property type="evidence" value="ECO:0007669"/>
    <property type="project" value="InterPro"/>
</dbReference>
<dbReference type="RefSeq" id="WP_184136616.1">
    <property type="nucleotide sequence ID" value="NZ_JACHFL010000016.1"/>
</dbReference>
<evidence type="ECO:0000256" key="8">
    <source>
        <dbReference type="RuleBase" id="RU364100"/>
    </source>
</evidence>
<reference evidence="9 10" key="1">
    <citation type="submission" date="2020-08" db="EMBL/GenBank/DDBJ databases">
        <title>Genomic Encyclopedia of Type Strains, Phase IV (KMG-IV): sequencing the most valuable type-strain genomes for metagenomic binning, comparative biology and taxonomic classification.</title>
        <authorList>
            <person name="Goeker M."/>
        </authorList>
    </citation>
    <scope>NUCLEOTIDE SEQUENCE [LARGE SCALE GENOMIC DNA]</scope>
    <source>
        <strain evidence="9 10">DSM 27939</strain>
    </source>
</reference>
<evidence type="ECO:0000313" key="10">
    <source>
        <dbReference type="Proteomes" id="UP000552709"/>
    </source>
</evidence>
<dbReference type="GO" id="GO:0008233">
    <property type="term" value="F:peptidase activity"/>
    <property type="evidence" value="ECO:0007669"/>
    <property type="project" value="UniProtKB-KW"/>
</dbReference>
<evidence type="ECO:0000256" key="6">
    <source>
        <dbReference type="ARBA" id="ARBA00023125"/>
    </source>
</evidence>
<organism evidence="9 10">
    <name type="scientific">Deinococcus humi</name>
    <dbReference type="NCBI Taxonomy" id="662880"/>
    <lineage>
        <taxon>Bacteria</taxon>
        <taxon>Thermotogati</taxon>
        <taxon>Deinococcota</taxon>
        <taxon>Deinococci</taxon>
        <taxon>Deinococcales</taxon>
        <taxon>Deinococcaceae</taxon>
        <taxon>Deinococcus</taxon>
    </lineage>
</organism>
<dbReference type="GO" id="GO:0016829">
    <property type="term" value="F:lyase activity"/>
    <property type="evidence" value="ECO:0007669"/>
    <property type="project" value="UniProtKB-KW"/>
</dbReference>
<keyword evidence="2 8" id="KW-0645">Protease</keyword>
<keyword evidence="7" id="KW-0456">Lyase</keyword>
<proteinExistence type="inferred from homology"/>
<keyword evidence="3" id="KW-0227">DNA damage</keyword>
<dbReference type="InterPro" id="IPR036590">
    <property type="entry name" value="SRAP-like"/>
</dbReference>
<keyword evidence="4 8" id="KW-0378">Hydrolase</keyword>
<name>A0A7W8NFC4_9DEIO</name>
<comment type="caution">
    <text evidence="9">The sequence shown here is derived from an EMBL/GenBank/DDBJ whole genome shotgun (WGS) entry which is preliminary data.</text>
</comment>
<keyword evidence="6" id="KW-0238">DNA-binding</keyword>
<gene>
    <name evidence="9" type="ORF">HNQ08_004385</name>
</gene>
<dbReference type="Pfam" id="PF02586">
    <property type="entry name" value="SRAP"/>
    <property type="match status" value="1"/>
</dbReference>
<comment type="similarity">
    <text evidence="1 8">Belongs to the SOS response-associated peptidase family.</text>
</comment>
<dbReference type="Gene3D" id="3.90.1680.10">
    <property type="entry name" value="SOS response associated peptidase-like"/>
    <property type="match status" value="1"/>
</dbReference>
<dbReference type="GO" id="GO:0006508">
    <property type="term" value="P:proteolysis"/>
    <property type="evidence" value="ECO:0007669"/>
    <property type="project" value="UniProtKB-KW"/>
</dbReference>
<dbReference type="GO" id="GO:0003697">
    <property type="term" value="F:single-stranded DNA binding"/>
    <property type="evidence" value="ECO:0007669"/>
    <property type="project" value="InterPro"/>
</dbReference>
<dbReference type="AlphaFoldDB" id="A0A7W8NFC4"/>
<evidence type="ECO:0000256" key="2">
    <source>
        <dbReference type="ARBA" id="ARBA00022670"/>
    </source>
</evidence>
<evidence type="ECO:0000256" key="4">
    <source>
        <dbReference type="ARBA" id="ARBA00022801"/>
    </source>
</evidence>
<dbReference type="SUPFAM" id="SSF143081">
    <property type="entry name" value="BB1717-like"/>
    <property type="match status" value="1"/>
</dbReference>
<protein>
    <recommendedName>
        <fullName evidence="8">Abasic site processing protein</fullName>
        <ecNumber evidence="8">3.4.-.-</ecNumber>
    </recommendedName>
</protein>
<dbReference type="InterPro" id="IPR003738">
    <property type="entry name" value="SRAP"/>
</dbReference>
<dbReference type="Proteomes" id="UP000552709">
    <property type="component" value="Unassembled WGS sequence"/>
</dbReference>
<evidence type="ECO:0000313" key="9">
    <source>
        <dbReference type="EMBL" id="MBB5365264.1"/>
    </source>
</evidence>
<evidence type="ECO:0000256" key="7">
    <source>
        <dbReference type="ARBA" id="ARBA00023239"/>
    </source>
</evidence>
<evidence type="ECO:0000256" key="3">
    <source>
        <dbReference type="ARBA" id="ARBA00022763"/>
    </source>
</evidence>
<sequence>MCGRIEFTLSERMHHTLRDTFQIDAAWPKQPEISPTQQTVFLTREDAWTVHTGRWGLVPPGMDLQTARKYATFNARIETVERSKSFKDAFRAGGRCVLPLSAFFEWPNKSKVRIARPDNRPLIAAGLWSQQDTPDGPLVSCTVMTRPPTKDLTEIHDRMPALLLTKDLDAWLQATPAEAKAVATGSWRPGLLTVAAAS</sequence>
<keyword evidence="5" id="KW-0190">Covalent protein-DNA linkage</keyword>
<dbReference type="PANTHER" id="PTHR13604:SF0">
    <property type="entry name" value="ABASIC SITE PROCESSING PROTEIN HMCES"/>
    <property type="match status" value="1"/>
</dbReference>
<evidence type="ECO:0000256" key="5">
    <source>
        <dbReference type="ARBA" id="ARBA00023124"/>
    </source>
</evidence>
<keyword evidence="10" id="KW-1185">Reference proteome</keyword>
<evidence type="ECO:0000256" key="1">
    <source>
        <dbReference type="ARBA" id="ARBA00008136"/>
    </source>
</evidence>